<keyword evidence="1" id="KW-1133">Transmembrane helix</keyword>
<dbReference type="AlphaFoldDB" id="A0A841HZM3"/>
<sequence length="58" mass="6128">MFTAALWILVALLLLSASGILYAAFGPLKQTSSATTLRVVGIIQLLMALGTVLIVLLR</sequence>
<evidence type="ECO:0000313" key="2">
    <source>
        <dbReference type="EMBL" id="MBB6097650.1"/>
    </source>
</evidence>
<proteinExistence type="predicted"/>
<comment type="caution">
    <text evidence="2">The sequence shown here is derived from an EMBL/GenBank/DDBJ whole genome shotgun (WGS) entry which is preliminary data.</text>
</comment>
<organism evidence="2 3">
    <name type="scientific">Deinobacterium chartae</name>
    <dbReference type="NCBI Taxonomy" id="521158"/>
    <lineage>
        <taxon>Bacteria</taxon>
        <taxon>Thermotogati</taxon>
        <taxon>Deinococcota</taxon>
        <taxon>Deinococci</taxon>
        <taxon>Deinococcales</taxon>
        <taxon>Deinococcaceae</taxon>
        <taxon>Deinobacterium</taxon>
    </lineage>
</organism>
<evidence type="ECO:0000313" key="3">
    <source>
        <dbReference type="Proteomes" id="UP000569951"/>
    </source>
</evidence>
<feature type="transmembrane region" description="Helical" evidence="1">
    <location>
        <begin position="39"/>
        <end position="57"/>
    </location>
</feature>
<dbReference type="RefSeq" id="WP_183985295.1">
    <property type="nucleotide sequence ID" value="NZ_JACHHG010000003.1"/>
</dbReference>
<reference evidence="2 3" key="1">
    <citation type="submission" date="2020-08" db="EMBL/GenBank/DDBJ databases">
        <title>Genomic Encyclopedia of Type Strains, Phase IV (KMG-IV): sequencing the most valuable type-strain genomes for metagenomic binning, comparative biology and taxonomic classification.</title>
        <authorList>
            <person name="Goeker M."/>
        </authorList>
    </citation>
    <scope>NUCLEOTIDE SEQUENCE [LARGE SCALE GENOMIC DNA]</scope>
    <source>
        <strain evidence="2 3">DSM 21458</strain>
    </source>
</reference>
<name>A0A841HZM3_9DEIO</name>
<dbReference type="EMBL" id="JACHHG010000003">
    <property type="protein sequence ID" value="MBB6097650.1"/>
    <property type="molecule type" value="Genomic_DNA"/>
</dbReference>
<evidence type="ECO:0000256" key="1">
    <source>
        <dbReference type="SAM" id="Phobius"/>
    </source>
</evidence>
<keyword evidence="3" id="KW-1185">Reference proteome</keyword>
<keyword evidence="1" id="KW-0812">Transmembrane</keyword>
<keyword evidence="1" id="KW-0472">Membrane</keyword>
<gene>
    <name evidence="2" type="ORF">HNR42_001067</name>
</gene>
<protein>
    <submittedName>
        <fullName evidence="2">Putative membrane protein</fullName>
    </submittedName>
</protein>
<dbReference type="Proteomes" id="UP000569951">
    <property type="component" value="Unassembled WGS sequence"/>
</dbReference>
<accession>A0A841HZM3</accession>